<evidence type="ECO:0000256" key="2">
    <source>
        <dbReference type="ARBA" id="ARBA00022695"/>
    </source>
</evidence>
<feature type="domain" description="DNA polymerase III alpha subunit finger" evidence="7">
    <location>
        <begin position="477"/>
        <end position="578"/>
    </location>
</feature>
<sequence length="578" mass="65602">KKKVKGEVTAYHLTLLAKNIKGYQNLMELVTAGYQEGFYYHPRLDKELLSQKKEGLIALSGCTKGEIPFLLGQSRFDKAKEVCQFYRDLYGEDFYLEIQDLGLESQGKINSSLVNLSQELSIPLVATNDIHYLEREDAKVQDVLLCIQTGKALKDTDRLKFTSSELYFRSSQEMGEVFSHLPEAISNTRLISDKCNLKLELGKSHLPLYRGPGGRDLDGYIRELCEKRLPQCYPVLSPSLKERLETELAIISKMGYAGYFLIVWDFIHYAKKKKILVGPGRGSVTGSLVAYLLGITNIDPLAYGLLFERFLNPERTAMPDIDIDIQDERRGEVIEYVRKKYGEDNVTQIITFGTMAARAAVRDVGRVLGIPYSKVDRIAKLISFNRELKIAIEESRELKELLAEDGEIKTLFEIAQGVEGLTRHASTHAAGVVIAPDKLTHYTPLYRTNKNEITTQYEMHAIEAIGLLKMDFLGLKTLNVIEDTLRLIKENKKKEVDLDKISLKDKSTYRLLSGGETLGVFQVESKGMQDLIKKLSPEKFEDLIAILALYRPGPLHSRMMDDFIDRKRGRSEVKYLHP</sequence>
<keyword evidence="3" id="KW-0235">DNA replication</keyword>
<reference evidence="8 9" key="1">
    <citation type="submission" date="2019-03" db="EMBL/GenBank/DDBJ databases">
        <title>Metabolic potential of uncultured bacteria and archaea associated with petroleum seepage in deep-sea sediments.</title>
        <authorList>
            <person name="Dong X."/>
            <person name="Hubert C."/>
        </authorList>
    </citation>
    <scope>NUCLEOTIDE SEQUENCE [LARGE SCALE GENOMIC DNA]</scope>
    <source>
        <strain evidence="8">E44_bin7</strain>
    </source>
</reference>
<evidence type="ECO:0000259" key="6">
    <source>
        <dbReference type="Pfam" id="PF07733"/>
    </source>
</evidence>
<dbReference type="InterPro" id="IPR040982">
    <property type="entry name" value="DNA_pol3_finger"/>
</dbReference>
<organism evidence="8 9">
    <name type="scientific">Aerophobetes bacterium</name>
    <dbReference type="NCBI Taxonomy" id="2030807"/>
    <lineage>
        <taxon>Bacteria</taxon>
        <taxon>Candidatus Aerophobota</taxon>
    </lineage>
</organism>
<dbReference type="SUPFAM" id="SSF89550">
    <property type="entry name" value="PHP domain-like"/>
    <property type="match status" value="1"/>
</dbReference>
<dbReference type="NCBIfam" id="TIGR00594">
    <property type="entry name" value="polc"/>
    <property type="match status" value="1"/>
</dbReference>
<evidence type="ECO:0000259" key="7">
    <source>
        <dbReference type="Pfam" id="PF17657"/>
    </source>
</evidence>
<evidence type="ECO:0000259" key="5">
    <source>
        <dbReference type="Pfam" id="PF02811"/>
    </source>
</evidence>
<dbReference type="EC" id="2.7.7.7" evidence="8"/>
<dbReference type="AlphaFoldDB" id="A0A523RVG4"/>
<dbReference type="Proteomes" id="UP000316360">
    <property type="component" value="Unassembled WGS sequence"/>
</dbReference>
<feature type="domain" description="Bacterial DNA polymerase III alpha subunit NTPase" evidence="6">
    <location>
        <begin position="220"/>
        <end position="474"/>
    </location>
</feature>
<dbReference type="Gene3D" id="3.20.20.140">
    <property type="entry name" value="Metal-dependent hydrolases"/>
    <property type="match status" value="1"/>
</dbReference>
<keyword evidence="4" id="KW-0239">DNA-directed DNA polymerase</keyword>
<dbReference type="Pfam" id="PF02811">
    <property type="entry name" value="PHP"/>
    <property type="match status" value="1"/>
</dbReference>
<accession>A0A523RVG4</accession>
<dbReference type="InterPro" id="IPR011708">
    <property type="entry name" value="DNA_pol3_alpha_NTPase_dom"/>
</dbReference>
<dbReference type="Gene3D" id="1.10.10.1600">
    <property type="entry name" value="Bacterial DNA polymerase III alpha subunit, thumb domain"/>
    <property type="match status" value="1"/>
</dbReference>
<gene>
    <name evidence="8" type="primary">dnaE</name>
    <name evidence="8" type="ORF">E3J84_04780</name>
</gene>
<dbReference type="InterPro" id="IPR004805">
    <property type="entry name" value="DnaE2/DnaE/PolC"/>
</dbReference>
<dbReference type="GO" id="GO:0006260">
    <property type="term" value="P:DNA replication"/>
    <property type="evidence" value="ECO:0007669"/>
    <property type="project" value="UniProtKB-KW"/>
</dbReference>
<dbReference type="GO" id="GO:0008408">
    <property type="term" value="F:3'-5' exonuclease activity"/>
    <property type="evidence" value="ECO:0007669"/>
    <property type="project" value="InterPro"/>
</dbReference>
<dbReference type="GO" id="GO:0003887">
    <property type="term" value="F:DNA-directed DNA polymerase activity"/>
    <property type="evidence" value="ECO:0007669"/>
    <property type="project" value="UniProtKB-KW"/>
</dbReference>
<dbReference type="PANTHER" id="PTHR32294:SF0">
    <property type="entry name" value="DNA POLYMERASE III SUBUNIT ALPHA"/>
    <property type="match status" value="1"/>
</dbReference>
<dbReference type="InterPro" id="IPR041931">
    <property type="entry name" value="DNA_pol3_alpha_thumb_dom"/>
</dbReference>
<evidence type="ECO:0000313" key="9">
    <source>
        <dbReference type="Proteomes" id="UP000316360"/>
    </source>
</evidence>
<name>A0A523RVG4_UNCAE</name>
<feature type="non-terminal residue" evidence="8">
    <location>
        <position position="1"/>
    </location>
</feature>
<comment type="caution">
    <text evidence="8">The sequence shown here is derived from an EMBL/GenBank/DDBJ whole genome shotgun (WGS) entry which is preliminary data.</text>
</comment>
<proteinExistence type="predicted"/>
<dbReference type="InterPro" id="IPR004013">
    <property type="entry name" value="PHP_dom"/>
</dbReference>
<evidence type="ECO:0000313" key="8">
    <source>
        <dbReference type="EMBL" id="TET09744.1"/>
    </source>
</evidence>
<dbReference type="PANTHER" id="PTHR32294">
    <property type="entry name" value="DNA POLYMERASE III SUBUNIT ALPHA"/>
    <property type="match status" value="1"/>
</dbReference>
<feature type="domain" description="PHP" evidence="5">
    <location>
        <begin position="10"/>
        <end position="100"/>
    </location>
</feature>
<evidence type="ECO:0000256" key="4">
    <source>
        <dbReference type="ARBA" id="ARBA00022932"/>
    </source>
</evidence>
<dbReference type="Pfam" id="PF17657">
    <property type="entry name" value="DNA_pol3_finger"/>
    <property type="match status" value="1"/>
</dbReference>
<evidence type="ECO:0000256" key="1">
    <source>
        <dbReference type="ARBA" id="ARBA00022679"/>
    </source>
</evidence>
<dbReference type="EMBL" id="SOKJ01000268">
    <property type="protein sequence ID" value="TET09744.1"/>
    <property type="molecule type" value="Genomic_DNA"/>
</dbReference>
<dbReference type="InterPro" id="IPR016195">
    <property type="entry name" value="Pol/histidinol_Pase-like"/>
</dbReference>
<dbReference type="Pfam" id="PF07733">
    <property type="entry name" value="DNA_pol3_alpha"/>
    <property type="match status" value="1"/>
</dbReference>
<keyword evidence="1 8" id="KW-0808">Transferase</keyword>
<evidence type="ECO:0000256" key="3">
    <source>
        <dbReference type="ARBA" id="ARBA00022705"/>
    </source>
</evidence>
<keyword evidence="2 8" id="KW-0548">Nucleotidyltransferase</keyword>
<protein>
    <submittedName>
        <fullName evidence="8">DNA polymerase III subunit alpha</fullName>
        <ecNumber evidence="8">2.7.7.7</ecNumber>
    </submittedName>
</protein>